<dbReference type="PANTHER" id="PTHR42760">
    <property type="entry name" value="SHORT-CHAIN DEHYDROGENASES/REDUCTASES FAMILY MEMBER"/>
    <property type="match status" value="1"/>
</dbReference>
<dbReference type="InterPro" id="IPR002347">
    <property type="entry name" value="SDR_fam"/>
</dbReference>
<reference evidence="3 4" key="1">
    <citation type="submission" date="2016-10" db="EMBL/GenBank/DDBJ databases">
        <title>Complete Genome Sequence of Peptococcaceae strain DCMF.</title>
        <authorList>
            <person name="Edwards R.J."/>
            <person name="Holland S.I."/>
            <person name="Deshpande N.P."/>
            <person name="Wong Y.K."/>
            <person name="Ertan H."/>
            <person name="Manefield M."/>
            <person name="Russell T.L."/>
            <person name="Lee M.J."/>
        </authorList>
    </citation>
    <scope>NUCLEOTIDE SEQUENCE [LARGE SCALE GENOMIC DNA]</scope>
    <source>
        <strain evidence="3 4">DCMF</strain>
    </source>
</reference>
<dbReference type="InterPro" id="IPR036291">
    <property type="entry name" value="NAD(P)-bd_dom_sf"/>
</dbReference>
<dbReference type="PRINTS" id="PR00080">
    <property type="entry name" value="SDRFAMILY"/>
</dbReference>
<dbReference type="GO" id="GO:0008206">
    <property type="term" value="P:bile acid metabolic process"/>
    <property type="evidence" value="ECO:0007669"/>
    <property type="project" value="UniProtKB-ARBA"/>
</dbReference>
<proteinExistence type="inferred from homology"/>
<evidence type="ECO:0000313" key="3">
    <source>
        <dbReference type="EMBL" id="ATW26607.1"/>
    </source>
</evidence>
<dbReference type="AlphaFoldDB" id="A0A3G1KW37"/>
<sequence>MRTPSFDLTGKAAIITGATKGLGYGMTHALAKAGADVVVVSRTKSDCDAVAEEIKSAGGKAIAVPADVSKPEEIQALVDVTVREFGKIDILVNNAGTAITKKAIELTEEDWDKIMNVNLKGPFLLAQAVGKQMMAQNSGKVINIASMFGLVGDVNVLPYLCSKGGMIQMTRGLALEWARYHIQVNAVCPGYVKTALNTSELDTEKIFKYITGKTPMRRYGEIWEIAGMVQFLASSAADFMTGAIIPVDGGWTAQ</sequence>
<organism evidence="3 4">
    <name type="scientific">Formimonas warabiya</name>
    <dbReference type="NCBI Taxonomy" id="1761012"/>
    <lineage>
        <taxon>Bacteria</taxon>
        <taxon>Bacillati</taxon>
        <taxon>Bacillota</taxon>
        <taxon>Clostridia</taxon>
        <taxon>Eubacteriales</taxon>
        <taxon>Peptococcaceae</taxon>
        <taxon>Candidatus Formimonas</taxon>
    </lineage>
</organism>
<dbReference type="SUPFAM" id="SSF51735">
    <property type="entry name" value="NAD(P)-binding Rossmann-fold domains"/>
    <property type="match status" value="1"/>
</dbReference>
<dbReference type="Pfam" id="PF13561">
    <property type="entry name" value="adh_short_C2"/>
    <property type="match status" value="1"/>
</dbReference>
<comment type="similarity">
    <text evidence="1">Belongs to the short-chain dehydrogenases/reductases (SDR) family.</text>
</comment>
<dbReference type="KEGG" id="fwa:DCMF_19270"/>
<keyword evidence="4" id="KW-1185">Reference proteome</keyword>
<name>A0A3G1KW37_FORW1</name>
<dbReference type="PANTHER" id="PTHR42760:SF115">
    <property type="entry name" value="3-OXOACYL-[ACYL-CARRIER-PROTEIN] REDUCTASE FABG"/>
    <property type="match status" value="1"/>
</dbReference>
<gene>
    <name evidence="3" type="ORF">DCMF_19270</name>
</gene>
<accession>A0A3G1KW37</accession>
<evidence type="ECO:0008006" key="5">
    <source>
        <dbReference type="Google" id="ProtNLM"/>
    </source>
</evidence>
<evidence type="ECO:0000256" key="1">
    <source>
        <dbReference type="ARBA" id="ARBA00006484"/>
    </source>
</evidence>
<dbReference type="RefSeq" id="WP_148135928.1">
    <property type="nucleotide sequence ID" value="NZ_CP017634.1"/>
</dbReference>
<protein>
    <recommendedName>
        <fullName evidence="5">Glucose 1-dehydrogenase (NAD(P)(+))</fullName>
    </recommendedName>
</protein>
<dbReference type="Proteomes" id="UP000323521">
    <property type="component" value="Chromosome"/>
</dbReference>
<dbReference type="Gene3D" id="3.40.50.720">
    <property type="entry name" value="NAD(P)-binding Rossmann-like Domain"/>
    <property type="match status" value="1"/>
</dbReference>
<dbReference type="PRINTS" id="PR00081">
    <property type="entry name" value="GDHRDH"/>
</dbReference>
<dbReference type="EMBL" id="CP017634">
    <property type="protein sequence ID" value="ATW26607.1"/>
    <property type="molecule type" value="Genomic_DNA"/>
</dbReference>
<dbReference type="GO" id="GO:0016616">
    <property type="term" value="F:oxidoreductase activity, acting on the CH-OH group of donors, NAD or NADP as acceptor"/>
    <property type="evidence" value="ECO:0007669"/>
    <property type="project" value="TreeGrafter"/>
</dbReference>
<dbReference type="NCBIfam" id="NF005559">
    <property type="entry name" value="PRK07231.1"/>
    <property type="match status" value="1"/>
</dbReference>
<evidence type="ECO:0000256" key="2">
    <source>
        <dbReference type="ARBA" id="ARBA00023002"/>
    </source>
</evidence>
<dbReference type="OrthoDB" id="9803333at2"/>
<evidence type="ECO:0000313" key="4">
    <source>
        <dbReference type="Proteomes" id="UP000323521"/>
    </source>
</evidence>
<keyword evidence="2" id="KW-0560">Oxidoreductase</keyword>
<dbReference type="FunFam" id="3.40.50.720:FF:000084">
    <property type="entry name" value="Short-chain dehydrogenase reductase"/>
    <property type="match status" value="1"/>
</dbReference>